<organism evidence="1 2">
    <name type="scientific">Aureobasidium uvarum</name>
    <dbReference type="NCBI Taxonomy" id="2773716"/>
    <lineage>
        <taxon>Eukaryota</taxon>
        <taxon>Fungi</taxon>
        <taxon>Dikarya</taxon>
        <taxon>Ascomycota</taxon>
        <taxon>Pezizomycotina</taxon>
        <taxon>Dothideomycetes</taxon>
        <taxon>Dothideomycetidae</taxon>
        <taxon>Dothideales</taxon>
        <taxon>Saccotheciaceae</taxon>
        <taxon>Aureobasidium</taxon>
    </lineage>
</organism>
<dbReference type="InterPro" id="IPR021709">
    <property type="entry name" value="DUF3292"/>
</dbReference>
<dbReference type="Pfam" id="PF11696">
    <property type="entry name" value="DUF3292"/>
    <property type="match status" value="1"/>
</dbReference>
<reference evidence="1" key="1">
    <citation type="submission" date="2020-06" db="EMBL/GenBank/DDBJ databases">
        <authorList>
            <person name="Onetto C."/>
        </authorList>
    </citation>
    <scope>NUCLEOTIDE SEQUENCE</scope>
</reference>
<comment type="caution">
    <text evidence="1">The sequence shown here is derived from an EMBL/GenBank/DDBJ whole genome shotgun (WGS) entry which is preliminary data.</text>
</comment>
<dbReference type="PANTHER" id="PTHR38694">
    <property type="entry name" value="CONSERVED EXPRESSED PROTEIN"/>
    <property type="match status" value="1"/>
</dbReference>
<protein>
    <submittedName>
        <fullName evidence="1">Uncharacterized protein</fullName>
    </submittedName>
</protein>
<accession>A0A9N8PUL7</accession>
<name>A0A9N8PUL7_9PEZI</name>
<dbReference type="Proteomes" id="UP000745764">
    <property type="component" value="Unassembled WGS sequence"/>
</dbReference>
<proteinExistence type="predicted"/>
<gene>
    <name evidence="1" type="ORF">AWRI4620_LOCUS5855</name>
</gene>
<dbReference type="EMBL" id="CAINUL010000014">
    <property type="protein sequence ID" value="CAD0111600.1"/>
    <property type="molecule type" value="Genomic_DNA"/>
</dbReference>
<keyword evidence="2" id="KW-1185">Reference proteome</keyword>
<sequence length="108" mass="11615">MSESTTGTGVVYQDLHPVNHPAVQQDTRDARTATATDAAQNLTEEPTASHALAQADIDEKGVAQLAHNADVKDLGWNEPSSKIPAPLVGGMDNEELWVLVRRFNKVSP</sequence>
<dbReference type="OrthoDB" id="1708389at2759"/>
<evidence type="ECO:0000313" key="2">
    <source>
        <dbReference type="Proteomes" id="UP000745764"/>
    </source>
</evidence>
<dbReference type="PANTHER" id="PTHR38694:SF1">
    <property type="entry name" value="PEROXIN DOMAIN-CONTAINING PROTEIN"/>
    <property type="match status" value="1"/>
</dbReference>
<evidence type="ECO:0000313" key="1">
    <source>
        <dbReference type="EMBL" id="CAD0111600.1"/>
    </source>
</evidence>
<dbReference type="AlphaFoldDB" id="A0A9N8PUL7"/>